<accession>A0AAV5C9S0</accession>
<evidence type="ECO:0000256" key="1">
    <source>
        <dbReference type="SAM" id="MobiDB-lite"/>
    </source>
</evidence>
<name>A0AAV5C9S0_ELECO</name>
<protein>
    <submittedName>
        <fullName evidence="2">Uncharacterized protein</fullName>
    </submittedName>
</protein>
<comment type="caution">
    <text evidence="2">The sequence shown here is derived from an EMBL/GenBank/DDBJ whole genome shotgun (WGS) entry which is preliminary data.</text>
</comment>
<reference evidence="2" key="2">
    <citation type="submission" date="2021-12" db="EMBL/GenBank/DDBJ databases">
        <title>Resequencing data analysis of finger millet.</title>
        <authorList>
            <person name="Hatakeyama M."/>
            <person name="Aluri S."/>
            <person name="Balachadran M.T."/>
            <person name="Sivarajan S.R."/>
            <person name="Poveda L."/>
            <person name="Shimizu-Inatsugi R."/>
            <person name="Schlapbach R."/>
            <person name="Sreeman S.M."/>
            <person name="Shimizu K.K."/>
        </authorList>
    </citation>
    <scope>NUCLEOTIDE SEQUENCE</scope>
</reference>
<feature type="compositionally biased region" description="Basic and acidic residues" evidence="1">
    <location>
        <begin position="32"/>
        <end position="43"/>
    </location>
</feature>
<reference evidence="2" key="1">
    <citation type="journal article" date="2018" name="DNA Res.">
        <title>Multiple hybrid de novo genome assembly of finger millet, an orphan allotetraploid crop.</title>
        <authorList>
            <person name="Hatakeyama M."/>
            <person name="Aluri S."/>
            <person name="Balachadran M.T."/>
            <person name="Sivarajan S.R."/>
            <person name="Patrignani A."/>
            <person name="Gruter S."/>
            <person name="Poveda L."/>
            <person name="Shimizu-Inatsugi R."/>
            <person name="Baeten J."/>
            <person name="Francoijs K.J."/>
            <person name="Nataraja K.N."/>
            <person name="Reddy Y.A.N."/>
            <person name="Phadnis S."/>
            <person name="Ravikumar R.L."/>
            <person name="Schlapbach R."/>
            <person name="Sreeman S.M."/>
            <person name="Shimizu K.K."/>
        </authorList>
    </citation>
    <scope>NUCLEOTIDE SEQUENCE</scope>
</reference>
<organism evidence="2 3">
    <name type="scientific">Eleusine coracana subsp. coracana</name>
    <dbReference type="NCBI Taxonomy" id="191504"/>
    <lineage>
        <taxon>Eukaryota</taxon>
        <taxon>Viridiplantae</taxon>
        <taxon>Streptophyta</taxon>
        <taxon>Embryophyta</taxon>
        <taxon>Tracheophyta</taxon>
        <taxon>Spermatophyta</taxon>
        <taxon>Magnoliopsida</taxon>
        <taxon>Liliopsida</taxon>
        <taxon>Poales</taxon>
        <taxon>Poaceae</taxon>
        <taxon>PACMAD clade</taxon>
        <taxon>Chloridoideae</taxon>
        <taxon>Cynodonteae</taxon>
        <taxon>Eleusininae</taxon>
        <taxon>Eleusine</taxon>
    </lineage>
</organism>
<keyword evidence="3" id="KW-1185">Reference proteome</keyword>
<feature type="compositionally biased region" description="Gly residues" evidence="1">
    <location>
        <begin position="89"/>
        <end position="101"/>
    </location>
</feature>
<proteinExistence type="predicted"/>
<evidence type="ECO:0000313" key="2">
    <source>
        <dbReference type="EMBL" id="GJM94817.1"/>
    </source>
</evidence>
<dbReference type="Proteomes" id="UP001054889">
    <property type="component" value="Unassembled WGS sequence"/>
</dbReference>
<evidence type="ECO:0000313" key="3">
    <source>
        <dbReference type="Proteomes" id="UP001054889"/>
    </source>
</evidence>
<feature type="region of interest" description="Disordered" evidence="1">
    <location>
        <begin position="1"/>
        <end position="101"/>
    </location>
</feature>
<dbReference type="EMBL" id="BQKI01000005">
    <property type="protein sequence ID" value="GJM94817.1"/>
    <property type="molecule type" value="Genomic_DNA"/>
</dbReference>
<gene>
    <name evidence="2" type="primary">ga11496</name>
    <name evidence="2" type="ORF">PR202_ga11496</name>
</gene>
<sequence>MTELGAETGGGAGTAARWSSGELWSTTGGYREPGRTRGARLEAGKLASNTTRLGAADDRELHPAPMADARARTRERESESEEWCPGAKTGCGNGFGGPVSD</sequence>
<dbReference type="AlphaFoldDB" id="A0AAV5C9S0"/>